<feature type="binding site" evidence="11">
    <location>
        <position position="822"/>
    </location>
    <ligand>
        <name>alpha-D-mannose 1-phosphate</name>
        <dbReference type="ChEBI" id="CHEBI:58409"/>
    </ligand>
</feature>
<feature type="compositionally biased region" description="Basic residues" evidence="14">
    <location>
        <begin position="46"/>
        <end position="56"/>
    </location>
</feature>
<evidence type="ECO:0000256" key="6">
    <source>
        <dbReference type="ARBA" id="ARBA00022490"/>
    </source>
</evidence>
<dbReference type="RefSeq" id="XP_022316638.1">
    <property type="nucleotide sequence ID" value="XM_022460930.1"/>
</dbReference>
<evidence type="ECO:0000256" key="1">
    <source>
        <dbReference type="ARBA" id="ARBA00004496"/>
    </source>
</evidence>
<dbReference type="SFLD" id="SFLDG01140">
    <property type="entry name" value="C2.B:_Phosphomannomutase_and_P"/>
    <property type="match status" value="1"/>
</dbReference>
<feature type="region of interest" description="Disordered" evidence="14">
    <location>
        <begin position="600"/>
        <end position="661"/>
    </location>
</feature>
<dbReference type="SFLD" id="SFLDS00003">
    <property type="entry name" value="Haloacid_Dehalogenase"/>
    <property type="match status" value="1"/>
</dbReference>
<sequence length="1049" mass="116813">MSREMILRKSTRQTRAQSNARETEDEGSVPETAAQAVNSDMECKMSKSKTRSRLKKPVRDKTVDVIQIDKDSDQSEDESSFLQRDQSYEKDFSMCSQENSADVLWDCTSPDMRKISRSKKKKDKLKYSVGDIVQTLSTTSDVDAEDSEDRSKNGLLGLWMDPESSDNLSRLTSTANLANFSPTNSFPPPKARKEKREVTDTLSSVLKEKLSMRIKKEKPSPPRRITRSTEKRKRGSVSLNTSDTKESPSKICKIETDVLKGCIGTDLSENFSETSWSEDDFYEDESFITKATQAPSDLCNKVENSSKKEKKTKTPYKYLNQKNTTNHCNRNSSVTVKETDKNKFSLKQFSQSVSPTLSTTTHKTKDKDNSATAEVQKTKKRSSLGLNSSVSDDILCQIVEKDCILDSQVGNNNPHDEHGMLERPITNLICDAGVKTTGGTKCPEVNKSRKSLGVPSTCANKTYTFISKSKEIKPSSTSTLSVKQCEKTVIRNGQSVPHIVENVQRGQKNPPDESVDLFQSDEEDLLSEPQVLALLDAVESQIPNANCSFSSSQPNRTPEKSTSSHTQSVTPCKSRNLSGACNGTKGQKCTEEEIQQKKNAAVAKRFSSSQPTNSRSVWSPEKNPYQSISPQKCTPEEIEQKRQAALAKRHSSSQETASSQSKHELSSIFCLSQNKEKISDEVPSKSSPRKCSPEEIKKKRELALAKRQKKCSGNVTAPVLANLEQSDCGEQTIMLPETSVCSALKVDEGNRNTLTEANKSKQIQVIEQKRLQALKRRELKMKASQACKSTSYAQLPVNMASQQRDASVICLFDVDGTLTAPRQAAPQEMLDFLKKLKQKCFVGIVGGSDLSKIAEQMGSDVVHEYDYVFAENGLVAYKEGKQIGQENLLHNKGEECLQKVINFALKYMSELQLPAKRGTFVEFRSSMLNLCPVGRSCSQKERDEFSAFDQENNIRKKFVEALYKNFPEAGLKFAIGGQISIDVFPVGWDKTFCLQFLEKDGIKNIHFFGDKTSAGGNDYEIYEDSRTVGHSVTSPQDTIKQVSEVIPGL</sequence>
<feature type="binding site" evidence="11">
    <location>
        <position position="982"/>
    </location>
    <ligand>
        <name>alpha-D-mannose 1-phosphate</name>
        <dbReference type="ChEBI" id="CHEBI:58409"/>
    </ligand>
</feature>
<evidence type="ECO:0000256" key="9">
    <source>
        <dbReference type="ARBA" id="ARBA00023235"/>
    </source>
</evidence>
<evidence type="ECO:0000256" key="10">
    <source>
        <dbReference type="PIRSR" id="PIRSR605002-1"/>
    </source>
</evidence>
<organism evidence="15 16">
    <name type="scientific">Crassostrea virginica</name>
    <name type="common">Eastern oyster</name>
    <dbReference type="NCBI Taxonomy" id="6565"/>
    <lineage>
        <taxon>Eukaryota</taxon>
        <taxon>Metazoa</taxon>
        <taxon>Spiralia</taxon>
        <taxon>Lophotrochozoa</taxon>
        <taxon>Mollusca</taxon>
        <taxon>Bivalvia</taxon>
        <taxon>Autobranchia</taxon>
        <taxon>Pteriomorphia</taxon>
        <taxon>Ostreida</taxon>
        <taxon>Ostreoidea</taxon>
        <taxon>Ostreidae</taxon>
        <taxon>Crassostrea</taxon>
    </lineage>
</organism>
<comment type="subcellular location">
    <subcellularLocation>
        <location evidence="1 13">Cytoplasm</location>
    </subcellularLocation>
</comment>
<feature type="region of interest" description="Disordered" evidence="14">
    <location>
        <begin position="545"/>
        <end position="577"/>
    </location>
</feature>
<dbReference type="FunFam" id="3.30.1240.20:FF:000001">
    <property type="entry name" value="Phosphomannomutase"/>
    <property type="match status" value="1"/>
</dbReference>
<dbReference type="GO" id="GO:0009298">
    <property type="term" value="P:GDP-mannose biosynthetic process"/>
    <property type="evidence" value="ECO:0007669"/>
    <property type="project" value="UniProtKB-UniPathway"/>
</dbReference>
<feature type="binding site" evidence="12">
    <location>
        <position position="1010"/>
    </location>
    <ligand>
        <name>Mg(2+)</name>
        <dbReference type="ChEBI" id="CHEBI:18420"/>
        <label>1</label>
    </ligand>
</feature>
<evidence type="ECO:0000256" key="13">
    <source>
        <dbReference type="RuleBase" id="RU361118"/>
    </source>
</evidence>
<accession>A0A8B8CLB4</accession>
<evidence type="ECO:0000256" key="14">
    <source>
        <dbReference type="SAM" id="MobiDB-lite"/>
    </source>
</evidence>
<comment type="cofactor">
    <cofactor evidence="12">
        <name>Mg(2+)</name>
        <dbReference type="ChEBI" id="CHEBI:18420"/>
    </cofactor>
</comment>
<feature type="binding site" evidence="11">
    <location>
        <position position="980"/>
    </location>
    <ligand>
        <name>alpha-D-mannose 1-phosphate</name>
        <dbReference type="ChEBI" id="CHEBI:58409"/>
    </ligand>
</feature>
<dbReference type="Pfam" id="PF03332">
    <property type="entry name" value="PMM"/>
    <property type="match status" value="1"/>
</dbReference>
<keyword evidence="6 13" id="KW-0963">Cytoplasm</keyword>
<feature type="compositionally biased region" description="Basic and acidic residues" evidence="14">
    <location>
        <begin position="57"/>
        <end position="73"/>
    </location>
</feature>
<dbReference type="InterPro" id="IPR006379">
    <property type="entry name" value="HAD-SF_hydro_IIB"/>
</dbReference>
<dbReference type="GO" id="GO:0006487">
    <property type="term" value="P:protein N-linked glycosylation"/>
    <property type="evidence" value="ECO:0007669"/>
    <property type="project" value="TreeGrafter"/>
</dbReference>
<keyword evidence="15" id="KW-1185">Reference proteome</keyword>
<dbReference type="SUPFAM" id="SSF56784">
    <property type="entry name" value="HAD-like"/>
    <property type="match status" value="1"/>
</dbReference>
<keyword evidence="9 13" id="KW-0413">Isomerase</keyword>
<gene>
    <name evidence="16" type="primary">LOC111120200</name>
</gene>
<comment type="subunit">
    <text evidence="4 13">Homodimer.</text>
</comment>
<dbReference type="InterPro" id="IPR023214">
    <property type="entry name" value="HAD_sf"/>
</dbReference>
<dbReference type="UniPathway" id="UPA00126">
    <property type="reaction ID" value="UER00424"/>
</dbReference>
<evidence type="ECO:0000256" key="2">
    <source>
        <dbReference type="ARBA" id="ARBA00004699"/>
    </source>
</evidence>
<feature type="compositionally biased region" description="Polar residues" evidence="14">
    <location>
        <begin position="165"/>
        <end position="184"/>
    </location>
</feature>
<protein>
    <recommendedName>
        <fullName evidence="5 13">Phosphomannomutase</fullName>
        <ecNumber evidence="5 13">5.4.2.8</ecNumber>
    </recommendedName>
</protein>
<dbReference type="PANTHER" id="PTHR10466">
    <property type="entry name" value="PHOSPHOMANNOMUTASE"/>
    <property type="match status" value="1"/>
</dbReference>
<feature type="active site" description="Proton donor/acceptor" evidence="10">
    <location>
        <position position="815"/>
    </location>
</feature>
<evidence type="ECO:0000313" key="16">
    <source>
        <dbReference type="RefSeq" id="XP_022316638.1"/>
    </source>
</evidence>
<dbReference type="KEGG" id="cvn:111120200"/>
<dbReference type="GO" id="GO:0006013">
    <property type="term" value="P:mannose metabolic process"/>
    <property type="evidence" value="ECO:0007669"/>
    <property type="project" value="TreeGrafter"/>
</dbReference>
<evidence type="ECO:0000256" key="11">
    <source>
        <dbReference type="PIRSR" id="PIRSR605002-2"/>
    </source>
</evidence>
<feature type="binding site" evidence="11">
    <location>
        <position position="924"/>
    </location>
    <ligand>
        <name>alpha-D-mannose 1-phosphate</name>
        <dbReference type="ChEBI" id="CHEBI:58409"/>
    </ligand>
</feature>
<feature type="binding site" evidence="12">
    <location>
        <position position="1022"/>
    </location>
    <ligand>
        <name>Mg(2+)</name>
        <dbReference type="ChEBI" id="CHEBI:18420"/>
        <label>1</label>
    </ligand>
</feature>
<name>A0A8B8CLB4_CRAVI</name>
<dbReference type="Gene3D" id="3.30.1240.20">
    <property type="match status" value="1"/>
</dbReference>
<dbReference type="SFLD" id="SFLDG01143">
    <property type="entry name" value="C2.B.3:_Phosphomannomutase_Lik"/>
    <property type="match status" value="1"/>
</dbReference>
<feature type="binding site" evidence="11">
    <location>
        <position position="942"/>
    </location>
    <ligand>
        <name>alpha-D-mannose 1-phosphate</name>
        <dbReference type="ChEBI" id="CHEBI:58409"/>
    </ligand>
</feature>
<keyword evidence="7 12" id="KW-0479">Metal-binding</keyword>
<dbReference type="GO" id="GO:0046872">
    <property type="term" value="F:metal ion binding"/>
    <property type="evidence" value="ECO:0007669"/>
    <property type="project" value="UniProtKB-KW"/>
</dbReference>
<dbReference type="InterPro" id="IPR043169">
    <property type="entry name" value="PMM_cap"/>
</dbReference>
<dbReference type="PANTHER" id="PTHR10466:SF0">
    <property type="entry name" value="PHOSPHOMANNOMUTASE"/>
    <property type="match status" value="1"/>
</dbReference>
<feature type="compositionally biased region" description="Basic residues" evidence="14">
    <location>
        <begin position="224"/>
        <end position="235"/>
    </location>
</feature>
<dbReference type="GeneID" id="111120200"/>
<evidence type="ECO:0000256" key="8">
    <source>
        <dbReference type="ARBA" id="ARBA00022842"/>
    </source>
</evidence>
<feature type="binding site" evidence="12">
    <location>
        <position position="815"/>
    </location>
    <ligand>
        <name>Mg(2+)</name>
        <dbReference type="ChEBI" id="CHEBI:18420"/>
        <label>1</label>
    </ligand>
</feature>
<evidence type="ECO:0000256" key="12">
    <source>
        <dbReference type="PIRSR" id="PIRSR605002-3"/>
    </source>
</evidence>
<feature type="binding site" evidence="12">
    <location>
        <position position="813"/>
    </location>
    <ligand>
        <name>Mg(2+)</name>
        <dbReference type="ChEBI" id="CHEBI:18420"/>
        <label>1</label>
    </ligand>
</feature>
<dbReference type="InterPro" id="IPR036412">
    <property type="entry name" value="HAD-like_sf"/>
</dbReference>
<evidence type="ECO:0000313" key="15">
    <source>
        <dbReference type="Proteomes" id="UP000694844"/>
    </source>
</evidence>
<dbReference type="InterPro" id="IPR005002">
    <property type="entry name" value="PMM"/>
</dbReference>
<dbReference type="CDD" id="cd02585">
    <property type="entry name" value="HAD_PMM"/>
    <property type="match status" value="1"/>
</dbReference>
<feature type="region of interest" description="Disordered" evidence="14">
    <location>
        <begin position="355"/>
        <end position="384"/>
    </location>
</feature>
<evidence type="ECO:0000256" key="7">
    <source>
        <dbReference type="ARBA" id="ARBA00022723"/>
    </source>
</evidence>
<feature type="compositionally biased region" description="Polar residues" evidence="14">
    <location>
        <begin position="606"/>
        <end position="617"/>
    </location>
</feature>
<keyword evidence="8 12" id="KW-0460">Magnesium</keyword>
<feature type="binding site" evidence="12">
    <location>
        <position position="1024"/>
    </location>
    <ligand>
        <name>Mg(2+)</name>
        <dbReference type="ChEBI" id="CHEBI:18420"/>
        <label>1</label>
    </ligand>
</feature>
<evidence type="ECO:0000256" key="4">
    <source>
        <dbReference type="ARBA" id="ARBA00011738"/>
    </source>
</evidence>
<dbReference type="OrthoDB" id="10264771at2759"/>
<dbReference type="GO" id="GO:0005829">
    <property type="term" value="C:cytosol"/>
    <property type="evidence" value="ECO:0007669"/>
    <property type="project" value="TreeGrafter"/>
</dbReference>
<feature type="region of interest" description="Disordered" evidence="14">
    <location>
        <begin position="136"/>
        <end position="247"/>
    </location>
</feature>
<dbReference type="EC" id="5.4.2.8" evidence="5 13"/>
<dbReference type="SFLD" id="SFLDF00445">
    <property type="entry name" value="alpha-phosphomannomutase"/>
    <property type="match status" value="1"/>
</dbReference>
<proteinExistence type="inferred from homology"/>
<comment type="catalytic activity">
    <reaction evidence="13">
        <text>alpha-D-mannose 1-phosphate = D-mannose 6-phosphate</text>
        <dbReference type="Rhea" id="RHEA:11140"/>
        <dbReference type="ChEBI" id="CHEBI:58409"/>
        <dbReference type="ChEBI" id="CHEBI:58735"/>
        <dbReference type="EC" id="5.4.2.8"/>
    </reaction>
</comment>
<dbReference type="GO" id="GO:0004615">
    <property type="term" value="F:phosphomannomutase activity"/>
    <property type="evidence" value="ECO:0007669"/>
    <property type="project" value="UniProtKB-EC"/>
</dbReference>
<feature type="binding site" evidence="11">
    <location>
        <position position="935"/>
    </location>
    <ligand>
        <name>alpha-D-mannose 1-phosphate</name>
        <dbReference type="ChEBI" id="CHEBI:58409"/>
    </ligand>
</feature>
<comment type="function">
    <text evidence="13">Involved in the synthesis of the GDP-mannose and dolichol-phosphate-mannose required for a number of critical mannosyl transfer reactions.</text>
</comment>
<reference evidence="16" key="1">
    <citation type="submission" date="2025-08" db="UniProtKB">
        <authorList>
            <consortium name="RefSeq"/>
        </authorList>
    </citation>
    <scope>IDENTIFICATION</scope>
    <source>
        <tissue evidence="16">Whole sample</tissue>
    </source>
</reference>
<dbReference type="Gene3D" id="3.40.50.1000">
    <property type="entry name" value="HAD superfamily/HAD-like"/>
    <property type="match status" value="1"/>
</dbReference>
<dbReference type="Proteomes" id="UP000694844">
    <property type="component" value="Chromosome 2"/>
</dbReference>
<feature type="binding site" evidence="12">
    <location>
        <position position="1027"/>
    </location>
    <ligand>
        <name>Mg(2+)</name>
        <dbReference type="ChEBI" id="CHEBI:18420"/>
        <label>1</label>
    </ligand>
</feature>
<dbReference type="NCBIfam" id="TIGR01484">
    <property type="entry name" value="HAD-SF-IIB"/>
    <property type="match status" value="1"/>
</dbReference>
<feature type="region of interest" description="Disordered" evidence="14">
    <location>
        <begin position="496"/>
        <end position="515"/>
    </location>
</feature>
<dbReference type="AlphaFoldDB" id="A0A8B8CLB4"/>
<feature type="active site" description="Nucleophile" evidence="10">
    <location>
        <position position="813"/>
    </location>
</feature>
<evidence type="ECO:0000256" key="5">
    <source>
        <dbReference type="ARBA" id="ARBA00012730"/>
    </source>
</evidence>
<comment type="pathway">
    <text evidence="2 13">Nucleotide-sugar biosynthesis; GDP-alpha-D-mannose biosynthesis; alpha-D-mannose 1-phosphate from D-fructose 6-phosphate: step 2/2.</text>
</comment>
<evidence type="ECO:0000256" key="3">
    <source>
        <dbReference type="ARBA" id="ARBA00009736"/>
    </source>
</evidence>
<comment type="similarity">
    <text evidence="3 13">Belongs to the eukaryotic PMM family.</text>
</comment>
<feature type="region of interest" description="Disordered" evidence="14">
    <location>
        <begin position="1"/>
        <end position="85"/>
    </location>
</feature>